<dbReference type="OrthoDB" id="6854425at2"/>
<accession>B1X0K1</accession>
<feature type="transmembrane region" description="Helical" evidence="1">
    <location>
        <begin position="81"/>
        <end position="101"/>
    </location>
</feature>
<dbReference type="KEGG" id="cyt:cce_1940"/>
<keyword evidence="1" id="KW-0472">Membrane</keyword>
<evidence type="ECO:0000313" key="3">
    <source>
        <dbReference type="Proteomes" id="UP000001203"/>
    </source>
</evidence>
<evidence type="ECO:0008006" key="4">
    <source>
        <dbReference type="Google" id="ProtNLM"/>
    </source>
</evidence>
<feature type="transmembrane region" description="Helical" evidence="1">
    <location>
        <begin position="107"/>
        <end position="126"/>
    </location>
</feature>
<proteinExistence type="predicted"/>
<dbReference type="STRING" id="43989.cce_1940"/>
<keyword evidence="3" id="KW-1185">Reference proteome</keyword>
<evidence type="ECO:0000256" key="1">
    <source>
        <dbReference type="SAM" id="Phobius"/>
    </source>
</evidence>
<evidence type="ECO:0000313" key="2">
    <source>
        <dbReference type="EMBL" id="ACB51290.1"/>
    </source>
</evidence>
<keyword evidence="1" id="KW-1133">Transmembrane helix</keyword>
<gene>
    <name evidence="2" type="ordered locus">cce_1940</name>
</gene>
<sequence>MSKPLHSSHFGDNHKNDFEICQNAENSVMNGGMQSAINHGNGSINQNQIINYQNHNSIKLEKDTIKSFSRSEIHKQASLNFLLYFICAICVFLFFKILPLLFDINKIYFFVLFLCFFISFSIVKFYRYPYILMFLLRKINCEHYLGQGIFLYKSSNGNCIIYCKSAQCNYSSCEQGIVYLQDPPPREKENHTYIGKCNKGGKAHVYKVSDNFIGIPHTQGFDWRKLNE</sequence>
<dbReference type="RefSeq" id="WP_009545744.1">
    <property type="nucleotide sequence ID" value="NC_010546.1"/>
</dbReference>
<dbReference type="EMBL" id="CP000806">
    <property type="protein sequence ID" value="ACB51290.1"/>
    <property type="molecule type" value="Genomic_DNA"/>
</dbReference>
<keyword evidence="1" id="KW-0812">Transmembrane</keyword>
<protein>
    <recommendedName>
        <fullName evidence="4">Transmembrane protein</fullName>
    </recommendedName>
</protein>
<name>B1X0K1_CROS5</name>
<dbReference type="Proteomes" id="UP000001203">
    <property type="component" value="Chromosome circular"/>
</dbReference>
<dbReference type="HOGENOM" id="CLU_1213177_0_0_3"/>
<dbReference type="AlphaFoldDB" id="B1X0K1"/>
<reference evidence="2 3" key="1">
    <citation type="journal article" date="2008" name="Proc. Natl. Acad. Sci. U.S.A.">
        <title>The genome of Cyanothece 51142, a unicellular diazotrophic cyanobacterium important in the marine nitrogen cycle.</title>
        <authorList>
            <person name="Welsh E.A."/>
            <person name="Liberton M."/>
            <person name="Stoeckel J."/>
            <person name="Loh T."/>
            <person name="Elvitigala T."/>
            <person name="Wang C."/>
            <person name="Wollam A."/>
            <person name="Fulton R.S."/>
            <person name="Clifton S.W."/>
            <person name="Jacobs J.M."/>
            <person name="Aurora R."/>
            <person name="Ghosh B.K."/>
            <person name="Sherman L.A."/>
            <person name="Smith R.D."/>
            <person name="Wilson R.K."/>
            <person name="Pakrasi H.B."/>
        </authorList>
    </citation>
    <scope>NUCLEOTIDE SEQUENCE [LARGE SCALE GENOMIC DNA]</scope>
    <source>
        <strain evidence="3">ATCC 51142 / BH68</strain>
    </source>
</reference>
<organism evidence="2 3">
    <name type="scientific">Crocosphaera subtropica (strain ATCC 51142 / BH68)</name>
    <name type="common">Cyanothece sp. (strain ATCC 51142)</name>
    <dbReference type="NCBI Taxonomy" id="43989"/>
    <lineage>
        <taxon>Bacteria</taxon>
        <taxon>Bacillati</taxon>
        <taxon>Cyanobacteriota</taxon>
        <taxon>Cyanophyceae</taxon>
        <taxon>Oscillatoriophycideae</taxon>
        <taxon>Chroococcales</taxon>
        <taxon>Aphanothecaceae</taxon>
        <taxon>Crocosphaera</taxon>
        <taxon>Crocosphaera subtropica</taxon>
    </lineage>
</organism>